<evidence type="ECO:0000313" key="3">
    <source>
        <dbReference type="Proteomes" id="UP000664991"/>
    </source>
</evidence>
<reference evidence="2 3" key="1">
    <citation type="submission" date="2020-12" db="EMBL/GenBank/DDBJ databases">
        <title>De novo assembly of Tibetan sheep genome.</title>
        <authorList>
            <person name="Li X."/>
        </authorList>
    </citation>
    <scope>NUCLEOTIDE SEQUENCE [LARGE SCALE GENOMIC DNA]</scope>
    <source>
        <tissue evidence="2">Heart</tissue>
    </source>
</reference>
<name>A0A835ZYK6_SHEEP</name>
<evidence type="ECO:0000256" key="1">
    <source>
        <dbReference type="SAM" id="MobiDB-lite"/>
    </source>
</evidence>
<dbReference type="Proteomes" id="UP000664991">
    <property type="component" value="Unassembled WGS sequence"/>
</dbReference>
<dbReference type="EMBL" id="JAEMGP010000013">
    <property type="protein sequence ID" value="KAG5201787.1"/>
    <property type="molecule type" value="Genomic_DNA"/>
</dbReference>
<accession>A0A835ZYK6</accession>
<evidence type="ECO:0000313" key="2">
    <source>
        <dbReference type="EMBL" id="KAG5201787.1"/>
    </source>
</evidence>
<sequence length="97" mass="10787">MPRRQGRRCSRCRSCKACRWCRRGPPGEDTMRRKDRPCPAALRLHPDSPAAQAESGRLRGRRRAVGLAVGSAVPRCPGWGENEAAHFLSNRLGDLLP</sequence>
<gene>
    <name evidence="2" type="ORF">JEQ12_004550</name>
</gene>
<organism evidence="2 3">
    <name type="scientific">Ovis aries</name>
    <name type="common">Sheep</name>
    <dbReference type="NCBI Taxonomy" id="9940"/>
    <lineage>
        <taxon>Eukaryota</taxon>
        <taxon>Metazoa</taxon>
        <taxon>Chordata</taxon>
        <taxon>Craniata</taxon>
        <taxon>Vertebrata</taxon>
        <taxon>Euteleostomi</taxon>
        <taxon>Mammalia</taxon>
        <taxon>Eutheria</taxon>
        <taxon>Laurasiatheria</taxon>
        <taxon>Artiodactyla</taxon>
        <taxon>Ruminantia</taxon>
        <taxon>Pecora</taxon>
        <taxon>Bovidae</taxon>
        <taxon>Caprinae</taxon>
        <taxon>Ovis</taxon>
    </lineage>
</organism>
<protein>
    <submittedName>
        <fullName evidence="2">Uncharacterized protein</fullName>
    </submittedName>
</protein>
<feature type="region of interest" description="Disordered" evidence="1">
    <location>
        <begin position="39"/>
        <end position="58"/>
    </location>
</feature>
<proteinExistence type="predicted"/>
<comment type="caution">
    <text evidence="2">The sequence shown here is derived from an EMBL/GenBank/DDBJ whole genome shotgun (WGS) entry which is preliminary data.</text>
</comment>
<dbReference type="AlphaFoldDB" id="A0A835ZYK6"/>